<name>A0AAU8TY85_9PSED</name>
<evidence type="ECO:0000313" key="1">
    <source>
        <dbReference type="EMBL" id="AKA85676.1"/>
    </source>
</evidence>
<organism evidence="1 2">
    <name type="scientific">Pseudomonas synxantha</name>
    <dbReference type="NCBI Taxonomy" id="47883"/>
    <lineage>
        <taxon>Bacteria</taxon>
        <taxon>Pseudomonadati</taxon>
        <taxon>Pseudomonadota</taxon>
        <taxon>Gammaproteobacteria</taxon>
        <taxon>Pseudomonadales</taxon>
        <taxon>Pseudomonadaceae</taxon>
        <taxon>Pseudomonas</taxon>
    </lineage>
</organism>
<reference evidence="1 2" key="1">
    <citation type="journal article" date="2015" name="Genome Announc.">
        <title>Complete Genome Sequence of Biocontrol Strain Pseudomonas fluorescens LBUM223.</title>
        <authorList>
            <person name="Roquigny R."/>
            <person name="Arseneault T."/>
            <person name="Gadkar V.J."/>
            <person name="Novinscak A."/>
            <person name="Joly D.L."/>
            <person name="Filion M."/>
        </authorList>
    </citation>
    <scope>NUCLEOTIDE SEQUENCE [LARGE SCALE GENOMIC DNA]</scope>
    <source>
        <strain evidence="1 2">LBUM223</strain>
    </source>
</reference>
<gene>
    <name evidence="1" type="ORF">VO64_5130</name>
</gene>
<proteinExistence type="predicted"/>
<dbReference type="AlphaFoldDB" id="A0AAU8TY85"/>
<dbReference type="Proteomes" id="UP000033099">
    <property type="component" value="Chromosome"/>
</dbReference>
<accession>A0AAU8TY85</accession>
<protein>
    <submittedName>
        <fullName evidence="1">Uncharacterized protein</fullName>
    </submittedName>
</protein>
<evidence type="ECO:0000313" key="2">
    <source>
        <dbReference type="Proteomes" id="UP000033099"/>
    </source>
</evidence>
<dbReference type="EMBL" id="CP011117">
    <property type="protein sequence ID" value="AKA85676.1"/>
    <property type="molecule type" value="Genomic_DNA"/>
</dbReference>
<dbReference type="KEGG" id="pfb:VO64_5130"/>
<sequence>MEFVDFMFRMNIRKDGDNSLELGFITFCRRCPVEVAN</sequence>